<evidence type="ECO:0000313" key="2">
    <source>
        <dbReference type="Proteomes" id="UP000007151"/>
    </source>
</evidence>
<organism evidence="1 2">
    <name type="scientific">Danaus plexippus plexippus</name>
    <dbReference type="NCBI Taxonomy" id="278856"/>
    <lineage>
        <taxon>Eukaryota</taxon>
        <taxon>Metazoa</taxon>
        <taxon>Ecdysozoa</taxon>
        <taxon>Arthropoda</taxon>
        <taxon>Hexapoda</taxon>
        <taxon>Insecta</taxon>
        <taxon>Pterygota</taxon>
        <taxon>Neoptera</taxon>
        <taxon>Endopterygota</taxon>
        <taxon>Lepidoptera</taxon>
        <taxon>Glossata</taxon>
        <taxon>Ditrysia</taxon>
        <taxon>Papilionoidea</taxon>
        <taxon>Nymphalidae</taxon>
        <taxon>Danainae</taxon>
        <taxon>Danaini</taxon>
        <taxon>Danaina</taxon>
        <taxon>Danaus</taxon>
        <taxon>Danaus</taxon>
    </lineage>
</organism>
<dbReference type="EMBL" id="AGBW02002755">
    <property type="protein sequence ID" value="OWR55621.1"/>
    <property type="molecule type" value="Genomic_DNA"/>
</dbReference>
<comment type="caution">
    <text evidence="1">The sequence shown here is derived from an EMBL/GenBank/DDBJ whole genome shotgun (WGS) entry which is preliminary data.</text>
</comment>
<evidence type="ECO:0000313" key="1">
    <source>
        <dbReference type="EMBL" id="OWR55621.1"/>
    </source>
</evidence>
<proteinExistence type="predicted"/>
<sequence>MIKKEAEYIYVHDSLNHNFVNESYIGGNNYLWDHLERYALDVGLIYYPGDTNFSRFLENFGNQLQLYKRGLVFGYFNIDLLNVTDNKTKRYKALPQKFGYWV</sequence>
<accession>A0A212FPE9</accession>
<dbReference type="Proteomes" id="UP000007151">
    <property type="component" value="Unassembled WGS sequence"/>
</dbReference>
<keyword evidence="2" id="KW-1185">Reference proteome</keyword>
<dbReference type="InParanoid" id="A0A212FPE9"/>
<dbReference type="KEGG" id="dpl:KGM_200229"/>
<dbReference type="AlphaFoldDB" id="A0A212FPE9"/>
<reference evidence="1 2" key="1">
    <citation type="journal article" date="2011" name="Cell">
        <title>The monarch butterfly genome yields insights into long-distance migration.</title>
        <authorList>
            <person name="Zhan S."/>
            <person name="Merlin C."/>
            <person name="Boore J.L."/>
            <person name="Reppert S.M."/>
        </authorList>
    </citation>
    <scope>NUCLEOTIDE SEQUENCE [LARGE SCALE GENOMIC DNA]</scope>
    <source>
        <strain evidence="1">F-2</strain>
    </source>
</reference>
<protein>
    <submittedName>
        <fullName evidence="1">Uncharacterized protein</fullName>
    </submittedName>
</protein>
<gene>
    <name evidence="1" type="ORF">KGM_200229</name>
</gene>
<name>A0A212FPE9_DANPL</name>